<sequence length="95" mass="10540">MATPNYIIVPKEDGSYVVGGRAYPTEGTIGATILRELTDIPERIANISGFEPDEYVFYFDGPSEGYINPSSVETVINVETLLEEELNKLDKSIEH</sequence>
<accession>A0ABD6BZY2</accession>
<evidence type="ECO:0000313" key="2">
    <source>
        <dbReference type="Proteomes" id="UP001597185"/>
    </source>
</evidence>
<dbReference type="Proteomes" id="UP001597185">
    <property type="component" value="Unassembled WGS sequence"/>
</dbReference>
<reference evidence="1 2" key="1">
    <citation type="journal article" date="2019" name="Int. J. Syst. Evol. Microbiol.">
        <title>The Global Catalogue of Microorganisms (GCM) 10K type strain sequencing project: providing services to taxonomists for standard genome sequencing and annotation.</title>
        <authorList>
            <consortium name="The Broad Institute Genomics Platform"/>
            <consortium name="The Broad Institute Genome Sequencing Center for Infectious Disease"/>
            <person name="Wu L."/>
            <person name="Ma J."/>
        </authorList>
    </citation>
    <scope>NUCLEOTIDE SEQUENCE [LARGE SCALE GENOMIC DNA]</scope>
    <source>
        <strain evidence="1 2">CGMCC 1.12689</strain>
    </source>
</reference>
<evidence type="ECO:0000313" key="1">
    <source>
        <dbReference type="EMBL" id="MFD1570167.1"/>
    </source>
</evidence>
<keyword evidence="2" id="KW-1185">Reference proteome</keyword>
<protein>
    <submittedName>
        <fullName evidence="1">Uncharacterized protein</fullName>
    </submittedName>
</protein>
<organism evidence="1 2">
    <name type="scientific">Halorubrum laminariae</name>
    <dbReference type="NCBI Taxonomy" id="1433523"/>
    <lineage>
        <taxon>Archaea</taxon>
        <taxon>Methanobacteriati</taxon>
        <taxon>Methanobacteriota</taxon>
        <taxon>Stenosarchaea group</taxon>
        <taxon>Halobacteria</taxon>
        <taxon>Halobacteriales</taxon>
        <taxon>Haloferacaceae</taxon>
        <taxon>Halorubrum</taxon>
    </lineage>
</organism>
<name>A0ABD6BZY2_9EURY</name>
<gene>
    <name evidence="1" type="ORF">ACFR9T_06145</name>
</gene>
<dbReference type="EMBL" id="JBHUDB010000002">
    <property type="protein sequence ID" value="MFD1570167.1"/>
    <property type="molecule type" value="Genomic_DNA"/>
</dbReference>
<feature type="non-terminal residue" evidence="1">
    <location>
        <position position="95"/>
    </location>
</feature>
<dbReference type="RefSeq" id="WP_379811892.1">
    <property type="nucleotide sequence ID" value="NZ_JBHUDB010000002.1"/>
</dbReference>
<proteinExistence type="predicted"/>
<comment type="caution">
    <text evidence="1">The sequence shown here is derived from an EMBL/GenBank/DDBJ whole genome shotgun (WGS) entry which is preliminary data.</text>
</comment>
<dbReference type="AlphaFoldDB" id="A0ABD6BZY2"/>